<dbReference type="InterPro" id="IPR023213">
    <property type="entry name" value="CAT-like_dom_sf"/>
</dbReference>
<dbReference type="Gene3D" id="3.30.559.30">
    <property type="entry name" value="Nonribosomal peptide synthetase, condensation domain"/>
    <property type="match status" value="1"/>
</dbReference>
<dbReference type="AlphaFoldDB" id="A0A1I4MWB9"/>
<keyword evidence="4" id="KW-1185">Reference proteome</keyword>
<dbReference type="Pfam" id="PF00668">
    <property type="entry name" value="Condensation"/>
    <property type="match status" value="1"/>
</dbReference>
<protein>
    <submittedName>
        <fullName evidence="3">Non-ribosomal peptide synthetase component F</fullName>
    </submittedName>
</protein>
<dbReference type="Gene3D" id="3.40.50.980">
    <property type="match status" value="2"/>
</dbReference>
<dbReference type="GO" id="GO:0047527">
    <property type="term" value="F:2,3-dihydroxybenzoate-serine ligase activity"/>
    <property type="evidence" value="ECO:0007669"/>
    <property type="project" value="TreeGrafter"/>
</dbReference>
<feature type="non-terminal residue" evidence="3">
    <location>
        <position position="835"/>
    </location>
</feature>
<proteinExistence type="predicted"/>
<dbReference type="InterPro" id="IPR001242">
    <property type="entry name" value="Condensation_dom"/>
</dbReference>
<dbReference type="FunFam" id="3.40.50.980:FF:000001">
    <property type="entry name" value="Non-ribosomal peptide synthetase"/>
    <property type="match status" value="1"/>
</dbReference>
<gene>
    <name evidence="3" type="ORF">SAMN04488125_1463</name>
</gene>
<dbReference type="CDD" id="cd19531">
    <property type="entry name" value="LCL_NRPS-like"/>
    <property type="match status" value="1"/>
</dbReference>
<dbReference type="EMBL" id="FOSV01000046">
    <property type="protein sequence ID" value="SFM07498.1"/>
    <property type="molecule type" value="Genomic_DNA"/>
</dbReference>
<dbReference type="SUPFAM" id="SSF56801">
    <property type="entry name" value="Acetyl-CoA synthetase-like"/>
    <property type="match status" value="1"/>
</dbReference>
<dbReference type="PROSITE" id="PS00455">
    <property type="entry name" value="AMP_BINDING"/>
    <property type="match status" value="1"/>
</dbReference>
<dbReference type="GO" id="GO:0009239">
    <property type="term" value="P:enterobactin biosynthetic process"/>
    <property type="evidence" value="ECO:0007669"/>
    <property type="project" value="TreeGrafter"/>
</dbReference>
<dbReference type="Proteomes" id="UP000198804">
    <property type="component" value="Unassembled WGS sequence"/>
</dbReference>
<evidence type="ECO:0000259" key="2">
    <source>
        <dbReference type="Pfam" id="PF00668"/>
    </source>
</evidence>
<dbReference type="PANTHER" id="PTHR45527:SF1">
    <property type="entry name" value="FATTY ACID SYNTHASE"/>
    <property type="match status" value="1"/>
</dbReference>
<dbReference type="RefSeq" id="WP_165616556.1">
    <property type="nucleotide sequence ID" value="NZ_FOSV01000046.1"/>
</dbReference>
<evidence type="ECO:0000313" key="4">
    <source>
        <dbReference type="Proteomes" id="UP000198804"/>
    </source>
</evidence>
<dbReference type="GO" id="GO:0031177">
    <property type="term" value="F:phosphopantetheine binding"/>
    <property type="evidence" value="ECO:0007669"/>
    <property type="project" value="TreeGrafter"/>
</dbReference>
<dbReference type="InterPro" id="IPR000873">
    <property type="entry name" value="AMP-dep_synth/lig_dom"/>
</dbReference>
<dbReference type="STRING" id="414703.SAMN04488125_1463"/>
<dbReference type="GO" id="GO:0005829">
    <property type="term" value="C:cytosol"/>
    <property type="evidence" value="ECO:0007669"/>
    <property type="project" value="TreeGrafter"/>
</dbReference>
<dbReference type="PANTHER" id="PTHR45527">
    <property type="entry name" value="NONRIBOSOMAL PEPTIDE SYNTHETASE"/>
    <property type="match status" value="1"/>
</dbReference>
<sequence length="835" mass="87870">MDALADRLRKLAARLAATPPEERVALLARFEAAGIGFDDLPVPPTDPAQPAPAADAQRRFYLLWRLDPSSAAYAVGGAVRLTGPLDRAALKGALDGLLARHDALRTRFLEAEDGRVLQIADPAAPCALAEYECEGPQAEAALRDLVRATVERPFDLTAGPLLRVGLARLGPDRHALILALHHAVCDAWSLGVLTREIGEDYAARRAGRVATIPAPPLRFADWAAWQALRQETGRDADAIARVRARLADAPRGLAFPERLPSAPRDGGRAQRVPLAIQASAQGALHRLAAERGVTAAAVMLAAFAVFLGRSTGRDDIGLGMPAANRQGAATHGVVGPFVNTLALRLRPAPAQPFADLVDAAASALRQGMAEQALPFDRIVEGIGNAGENPFDALFAYERAAAPPNFPGLVAEPLPAPPETAKFDLVLGIEEMEGGALSGALIWAEARFLPGTGERWAARFLGLLGALLAAPDAPCGEAPLLTADERALLAAQHRMKPAPPFVPVSARVAAVEGDRIALIQGEGRLTYAALNARANALAHALIRRGLRREDRVALRLIRSPDAFVAILAVLKAGAAYVPVDPEAPLERRDTVIRQAQARLFLTDLPGEPPAACPTLRLDEPDAFAGPTTEPGIAIHPDQLAYVIFTSGSTGQPKGVAVAHGPLAMHAEAVGERYGLTGDDRVLHLIALSFDGATEAWLAALFHGGRLVIGEPRGWTAEDTLDAIRAEGVTVTGMSPALLTSLAEAQAQAGGGPLPMRSWTAGGEAFGIEAFQAVRDTFAPARIINGYGPTETVITPLLLTVDPDTPATAWDGADWLPIGTPVGARTAHVLDETLQEV</sequence>
<dbReference type="GO" id="GO:0009366">
    <property type="term" value="C:enterobactin synthetase complex"/>
    <property type="evidence" value="ECO:0007669"/>
    <property type="project" value="TreeGrafter"/>
</dbReference>
<evidence type="ECO:0000259" key="1">
    <source>
        <dbReference type="Pfam" id="PF00501"/>
    </source>
</evidence>
<reference evidence="4" key="1">
    <citation type="submission" date="2016-10" db="EMBL/GenBank/DDBJ databases">
        <authorList>
            <person name="Varghese N."/>
            <person name="Submissions S."/>
        </authorList>
    </citation>
    <scope>NUCLEOTIDE SEQUENCE [LARGE SCALE GENOMIC DNA]</scope>
    <source>
        <strain evidence="4">CGMCC 1.6474</strain>
    </source>
</reference>
<feature type="domain" description="Condensation" evidence="2">
    <location>
        <begin position="51"/>
        <end position="488"/>
    </location>
</feature>
<dbReference type="Gene3D" id="3.30.559.10">
    <property type="entry name" value="Chloramphenicol acetyltransferase-like domain"/>
    <property type="match status" value="1"/>
</dbReference>
<dbReference type="SUPFAM" id="SSF52777">
    <property type="entry name" value="CoA-dependent acyltransferases"/>
    <property type="match status" value="2"/>
</dbReference>
<dbReference type="GO" id="GO:0043041">
    <property type="term" value="P:amino acid activation for nonribosomal peptide biosynthetic process"/>
    <property type="evidence" value="ECO:0007669"/>
    <property type="project" value="TreeGrafter"/>
</dbReference>
<accession>A0A1I4MWB9</accession>
<name>A0A1I4MWB9_9HYPH</name>
<organism evidence="3 4">
    <name type="scientific">Methylorubrum salsuginis</name>
    <dbReference type="NCBI Taxonomy" id="414703"/>
    <lineage>
        <taxon>Bacteria</taxon>
        <taxon>Pseudomonadati</taxon>
        <taxon>Pseudomonadota</taxon>
        <taxon>Alphaproteobacteria</taxon>
        <taxon>Hyphomicrobiales</taxon>
        <taxon>Methylobacteriaceae</taxon>
        <taxon>Methylorubrum</taxon>
    </lineage>
</organism>
<dbReference type="InterPro" id="IPR020845">
    <property type="entry name" value="AMP-binding_CS"/>
</dbReference>
<feature type="domain" description="AMP-dependent synthetase/ligase" evidence="1">
    <location>
        <begin position="506"/>
        <end position="834"/>
    </location>
</feature>
<dbReference type="Pfam" id="PF00501">
    <property type="entry name" value="AMP-binding"/>
    <property type="match status" value="1"/>
</dbReference>
<evidence type="ECO:0000313" key="3">
    <source>
        <dbReference type="EMBL" id="SFM07498.1"/>
    </source>
</evidence>